<dbReference type="PIRSF" id="PIRSF000077">
    <property type="entry name" value="Thioredoxin"/>
    <property type="match status" value="1"/>
</dbReference>
<dbReference type="InterPro" id="IPR005746">
    <property type="entry name" value="Thioredoxin"/>
</dbReference>
<dbReference type="STRING" id="35608.A0A2U1PLB0"/>
<evidence type="ECO:0000256" key="5">
    <source>
        <dbReference type="ARBA" id="ARBA00038056"/>
    </source>
</evidence>
<feature type="disulfide bond" description="Redox-active" evidence="6">
    <location>
        <begin position="15"/>
        <end position="18"/>
    </location>
</feature>
<evidence type="ECO:0000313" key="9">
    <source>
        <dbReference type="EMBL" id="PWA86529.1"/>
    </source>
</evidence>
<feature type="domain" description="Thioredoxin" evidence="8">
    <location>
        <begin position="3"/>
        <end position="87"/>
    </location>
</feature>
<evidence type="ECO:0000256" key="3">
    <source>
        <dbReference type="ARBA" id="ARBA00023157"/>
    </source>
</evidence>
<evidence type="ECO:0000256" key="4">
    <source>
        <dbReference type="ARBA" id="ARBA00023284"/>
    </source>
</evidence>
<comment type="similarity">
    <text evidence="5">Belongs to the thioredoxin family. Plant M-type subfamily.</text>
</comment>
<feature type="chain" id="PRO_5015688343" evidence="7">
    <location>
        <begin position="18"/>
        <end position="91"/>
    </location>
</feature>
<keyword evidence="10" id="KW-1185">Reference proteome</keyword>
<feature type="signal peptide" evidence="7">
    <location>
        <begin position="1"/>
        <end position="17"/>
    </location>
</feature>
<organism evidence="9 10">
    <name type="scientific">Artemisia annua</name>
    <name type="common">Sweet wormwood</name>
    <dbReference type="NCBI Taxonomy" id="35608"/>
    <lineage>
        <taxon>Eukaryota</taxon>
        <taxon>Viridiplantae</taxon>
        <taxon>Streptophyta</taxon>
        <taxon>Embryophyta</taxon>
        <taxon>Tracheophyta</taxon>
        <taxon>Spermatophyta</taxon>
        <taxon>Magnoliopsida</taxon>
        <taxon>eudicotyledons</taxon>
        <taxon>Gunneridae</taxon>
        <taxon>Pentapetalae</taxon>
        <taxon>asterids</taxon>
        <taxon>campanulids</taxon>
        <taxon>Asterales</taxon>
        <taxon>Asteraceae</taxon>
        <taxon>Asteroideae</taxon>
        <taxon>Anthemideae</taxon>
        <taxon>Artemisiinae</taxon>
        <taxon>Artemisia</taxon>
    </lineage>
</organism>
<sequence>MAEMPVLVMLWTPLCESCQMIALIIDEIAKEYTGKALCYKLNTDDYPNVATQYAIESIPTMLFFKDGDHKETVTGVVPKATLCTTLDKYVE</sequence>
<reference evidence="9 10" key="1">
    <citation type="journal article" date="2018" name="Mol. Plant">
        <title>The genome of Artemisia annua provides insight into the evolution of Asteraceae family and artemisinin biosynthesis.</title>
        <authorList>
            <person name="Shen Q."/>
            <person name="Zhang L."/>
            <person name="Liao Z."/>
            <person name="Wang S."/>
            <person name="Yan T."/>
            <person name="Shi P."/>
            <person name="Liu M."/>
            <person name="Fu X."/>
            <person name="Pan Q."/>
            <person name="Wang Y."/>
            <person name="Lv Z."/>
            <person name="Lu X."/>
            <person name="Zhang F."/>
            <person name="Jiang W."/>
            <person name="Ma Y."/>
            <person name="Chen M."/>
            <person name="Hao X."/>
            <person name="Li L."/>
            <person name="Tang Y."/>
            <person name="Lv G."/>
            <person name="Zhou Y."/>
            <person name="Sun X."/>
            <person name="Brodelius P.E."/>
            <person name="Rose J.K.C."/>
            <person name="Tang K."/>
        </authorList>
    </citation>
    <scope>NUCLEOTIDE SEQUENCE [LARGE SCALE GENOMIC DNA]</scope>
    <source>
        <strain evidence="10">cv. Huhao1</strain>
        <tissue evidence="9">Leaf</tissue>
    </source>
</reference>
<keyword evidence="1" id="KW-0813">Transport</keyword>
<dbReference type="InterPro" id="IPR013766">
    <property type="entry name" value="Thioredoxin_domain"/>
</dbReference>
<evidence type="ECO:0000256" key="1">
    <source>
        <dbReference type="ARBA" id="ARBA00022448"/>
    </source>
</evidence>
<dbReference type="GO" id="GO:0015035">
    <property type="term" value="F:protein-disulfide reductase activity"/>
    <property type="evidence" value="ECO:0007669"/>
    <property type="project" value="InterPro"/>
</dbReference>
<keyword evidence="4 6" id="KW-0676">Redox-active center</keyword>
<proteinExistence type="inferred from homology"/>
<dbReference type="Gene3D" id="3.40.30.10">
    <property type="entry name" value="Glutaredoxin"/>
    <property type="match status" value="1"/>
</dbReference>
<dbReference type="OrthoDB" id="2121326at2759"/>
<evidence type="ECO:0000256" key="6">
    <source>
        <dbReference type="PIRSR" id="PIRSR000077-4"/>
    </source>
</evidence>
<gene>
    <name evidence="9" type="ORF">CTI12_AA138840</name>
</gene>
<comment type="caution">
    <text evidence="9">The sequence shown here is derived from an EMBL/GenBank/DDBJ whole genome shotgun (WGS) entry which is preliminary data.</text>
</comment>
<dbReference type="SUPFAM" id="SSF52833">
    <property type="entry name" value="Thioredoxin-like"/>
    <property type="match status" value="1"/>
</dbReference>
<dbReference type="EMBL" id="PKPP01001007">
    <property type="protein sequence ID" value="PWA86529.1"/>
    <property type="molecule type" value="Genomic_DNA"/>
</dbReference>
<dbReference type="CDD" id="cd02947">
    <property type="entry name" value="TRX_family"/>
    <property type="match status" value="1"/>
</dbReference>
<keyword evidence="7" id="KW-0732">Signal</keyword>
<keyword evidence="2" id="KW-0249">Electron transport</keyword>
<evidence type="ECO:0000259" key="8">
    <source>
        <dbReference type="Pfam" id="PF00085"/>
    </source>
</evidence>
<dbReference type="Pfam" id="PF00085">
    <property type="entry name" value="Thioredoxin"/>
    <property type="match status" value="1"/>
</dbReference>
<dbReference type="Proteomes" id="UP000245207">
    <property type="component" value="Unassembled WGS sequence"/>
</dbReference>
<protein>
    <submittedName>
        <fullName evidence="9">Thioredoxin M-type, chloroplastic</fullName>
    </submittedName>
</protein>
<evidence type="ECO:0000256" key="7">
    <source>
        <dbReference type="SAM" id="SignalP"/>
    </source>
</evidence>
<evidence type="ECO:0000313" key="10">
    <source>
        <dbReference type="Proteomes" id="UP000245207"/>
    </source>
</evidence>
<keyword evidence="3 6" id="KW-1015">Disulfide bond</keyword>
<dbReference type="InterPro" id="IPR036249">
    <property type="entry name" value="Thioredoxin-like_sf"/>
</dbReference>
<accession>A0A2U1PLB0</accession>
<dbReference type="GO" id="GO:0005737">
    <property type="term" value="C:cytoplasm"/>
    <property type="evidence" value="ECO:0007669"/>
    <property type="project" value="TreeGrafter"/>
</dbReference>
<dbReference type="GO" id="GO:0008047">
    <property type="term" value="F:enzyme activator activity"/>
    <property type="evidence" value="ECO:0007669"/>
    <property type="project" value="UniProtKB-ARBA"/>
</dbReference>
<name>A0A2U1PLB0_ARTAN</name>
<evidence type="ECO:0000256" key="2">
    <source>
        <dbReference type="ARBA" id="ARBA00022982"/>
    </source>
</evidence>
<dbReference type="AlphaFoldDB" id="A0A2U1PLB0"/>
<dbReference type="PANTHER" id="PTHR45663">
    <property type="entry name" value="GEO12009P1"/>
    <property type="match status" value="1"/>
</dbReference>
<dbReference type="PANTHER" id="PTHR45663:SF42">
    <property type="entry name" value="THIOREDOXIN M5, CHLOROPLASTIC"/>
    <property type="match status" value="1"/>
</dbReference>